<dbReference type="InterPro" id="IPR013785">
    <property type="entry name" value="Aldolase_TIM"/>
</dbReference>
<reference evidence="2 3" key="1">
    <citation type="journal article" date="2008" name="J. Bacteriol.">
        <title>The genome of Heliobacterium modesticaldum, a phototrophic representative of the Firmicutes containing the simplest photosynthetic apparatus.</title>
        <authorList>
            <person name="Sattley W.M."/>
            <person name="Madigan M.T."/>
            <person name="Swingley W.D."/>
            <person name="Cheung P.C."/>
            <person name="Clocksin K.M."/>
            <person name="Conrad A.L."/>
            <person name="Dejesa L.C."/>
            <person name="Honchak B.M."/>
            <person name="Jung D.O."/>
            <person name="Karbach L.E."/>
            <person name="Kurdoglu A."/>
            <person name="Lahiri S."/>
            <person name="Mastrian S.D."/>
            <person name="Page L.E."/>
            <person name="Taylor H.L."/>
            <person name="Wang Z.T."/>
            <person name="Raymond J."/>
            <person name="Chen M."/>
            <person name="Blankenship R.E."/>
            <person name="Touchman J.W."/>
        </authorList>
    </citation>
    <scope>NUCLEOTIDE SEQUENCE [LARGE SCALE GENOMIC DNA]</scope>
    <source>
        <strain evidence="3">ATCC 51547 / Ice1</strain>
    </source>
</reference>
<dbReference type="EMBL" id="CP000930">
    <property type="protein sequence ID" value="ABZ83620.1"/>
    <property type="molecule type" value="Genomic_DNA"/>
</dbReference>
<dbReference type="SUPFAM" id="SSF102110">
    <property type="entry name" value="(2r)-phospho-3-sulfolactate synthase ComA"/>
    <property type="match status" value="1"/>
</dbReference>
<dbReference type="RefSeq" id="WP_012282148.1">
    <property type="nucleotide sequence ID" value="NC_010337.2"/>
</dbReference>
<dbReference type="InterPro" id="IPR036112">
    <property type="entry name" value="ComA_synth_sf"/>
</dbReference>
<dbReference type="Gene3D" id="3.20.20.70">
    <property type="entry name" value="Aldolase class I"/>
    <property type="match status" value="1"/>
</dbReference>
<keyword evidence="3" id="KW-1185">Reference proteome</keyword>
<dbReference type="STRING" id="498761.HM1_0946"/>
<evidence type="ECO:0000313" key="2">
    <source>
        <dbReference type="EMBL" id="ABZ83620.1"/>
    </source>
</evidence>
<dbReference type="Pfam" id="PF02679">
    <property type="entry name" value="ComA"/>
    <property type="match status" value="1"/>
</dbReference>
<dbReference type="InterPro" id="IPR003830">
    <property type="entry name" value="ComA_synth"/>
</dbReference>
<dbReference type="HOGENOM" id="CLU_062679_2_0_9"/>
<protein>
    <submittedName>
        <fullName evidence="2">Phosphosulfolactate synthase ((2r)-phospho-3-sulfolactate synthase), putative</fullName>
    </submittedName>
</protein>
<gene>
    <name evidence="2" type="ORF">HM1_0946</name>
</gene>
<evidence type="ECO:0000313" key="3">
    <source>
        <dbReference type="Proteomes" id="UP000008550"/>
    </source>
</evidence>
<dbReference type="OrthoDB" id="7809088at2"/>
<dbReference type="AlphaFoldDB" id="B0TA83"/>
<accession>B0TA83</accession>
<evidence type="ECO:0000256" key="1">
    <source>
        <dbReference type="ARBA" id="ARBA00010424"/>
    </source>
</evidence>
<dbReference type="eggNOG" id="COG1809">
    <property type="taxonomic scope" value="Bacteria"/>
</dbReference>
<proteinExistence type="inferred from homology"/>
<dbReference type="KEGG" id="hmo:HM1_0946"/>
<comment type="similarity">
    <text evidence="1">Belongs to the phosphosulfolactate synthase family.</text>
</comment>
<dbReference type="Proteomes" id="UP000008550">
    <property type="component" value="Chromosome"/>
</dbReference>
<name>B0TA83_HELMI</name>
<organism evidence="2 3">
    <name type="scientific">Heliobacterium modesticaldum (strain ATCC 51547 / Ice1)</name>
    <dbReference type="NCBI Taxonomy" id="498761"/>
    <lineage>
        <taxon>Bacteria</taxon>
        <taxon>Bacillati</taxon>
        <taxon>Bacillota</taxon>
        <taxon>Clostridia</taxon>
        <taxon>Eubacteriales</taxon>
        <taxon>Heliobacteriaceae</taxon>
        <taxon>Heliomicrobium</taxon>
    </lineage>
</organism>
<sequence>MTCKPLWFPPVSWPTGFRQEKPRFQGVTMVFDKGVGLVSFHELLEMAAEHIDFIKLGFGSAALYRPEILEQKVNIARRYGVEVYVGGTLGEIAYWQGGYDELLASLKGVDIRWVEISDGTIHITPRERRTLIRKAIGLGFQVLTEVGKKDPRQLLSLPAIIQQIGEDLSEGASYVIVEGRESGKGVNFYDAKGQIRDDDLERMVDAVGNVQALLWEAPLKEQQQALIARFGVNVNLGNIPVTEVIALESLRRGLRSDTLAPAVAEKARGKDEAGLEEAGL</sequence>